<accession>A0ACB9J3W4</accession>
<proteinExistence type="predicted"/>
<protein>
    <submittedName>
        <fullName evidence="1">Uncharacterized protein</fullName>
    </submittedName>
</protein>
<gene>
    <name evidence="1" type="ORF">L1987_19015</name>
</gene>
<dbReference type="EMBL" id="CM042023">
    <property type="protein sequence ID" value="KAI3814265.1"/>
    <property type="molecule type" value="Genomic_DNA"/>
</dbReference>
<evidence type="ECO:0000313" key="2">
    <source>
        <dbReference type="Proteomes" id="UP001056120"/>
    </source>
</evidence>
<sequence length="182" mass="21335">MRIEYDLQSSTNTSALLMDHRTEVSMYDQHMIMDHYAKSSASMLNIRVESYKVQEEEQFDKETSNIDKEDQVPIIEVEDVNMSNQYPFKVKKTTLDPELPITTCEINGIAPNLFYVLKSESRKHEKLTEKKDQKMSEKRLKKSDQKIQKKVQNTKKKIEKKIQKKVDQKSKPQESSSRLSTT</sequence>
<organism evidence="1 2">
    <name type="scientific">Smallanthus sonchifolius</name>
    <dbReference type="NCBI Taxonomy" id="185202"/>
    <lineage>
        <taxon>Eukaryota</taxon>
        <taxon>Viridiplantae</taxon>
        <taxon>Streptophyta</taxon>
        <taxon>Embryophyta</taxon>
        <taxon>Tracheophyta</taxon>
        <taxon>Spermatophyta</taxon>
        <taxon>Magnoliopsida</taxon>
        <taxon>eudicotyledons</taxon>
        <taxon>Gunneridae</taxon>
        <taxon>Pentapetalae</taxon>
        <taxon>asterids</taxon>
        <taxon>campanulids</taxon>
        <taxon>Asterales</taxon>
        <taxon>Asteraceae</taxon>
        <taxon>Asteroideae</taxon>
        <taxon>Heliantheae alliance</taxon>
        <taxon>Millerieae</taxon>
        <taxon>Smallanthus</taxon>
    </lineage>
</organism>
<evidence type="ECO:0000313" key="1">
    <source>
        <dbReference type="EMBL" id="KAI3814265.1"/>
    </source>
</evidence>
<comment type="caution">
    <text evidence="1">The sequence shown here is derived from an EMBL/GenBank/DDBJ whole genome shotgun (WGS) entry which is preliminary data.</text>
</comment>
<name>A0ACB9J3W4_9ASTR</name>
<keyword evidence="2" id="KW-1185">Reference proteome</keyword>
<reference evidence="2" key="1">
    <citation type="journal article" date="2022" name="Mol. Ecol. Resour.">
        <title>The genomes of chicory, endive, great burdock and yacon provide insights into Asteraceae palaeo-polyploidization history and plant inulin production.</title>
        <authorList>
            <person name="Fan W."/>
            <person name="Wang S."/>
            <person name="Wang H."/>
            <person name="Wang A."/>
            <person name="Jiang F."/>
            <person name="Liu H."/>
            <person name="Zhao H."/>
            <person name="Xu D."/>
            <person name="Zhang Y."/>
        </authorList>
    </citation>
    <scope>NUCLEOTIDE SEQUENCE [LARGE SCALE GENOMIC DNA]</scope>
    <source>
        <strain evidence="2">cv. Yunnan</strain>
    </source>
</reference>
<reference evidence="1 2" key="2">
    <citation type="journal article" date="2022" name="Mol. Ecol. Resour.">
        <title>The genomes of chicory, endive, great burdock and yacon provide insights into Asteraceae paleo-polyploidization history and plant inulin production.</title>
        <authorList>
            <person name="Fan W."/>
            <person name="Wang S."/>
            <person name="Wang H."/>
            <person name="Wang A."/>
            <person name="Jiang F."/>
            <person name="Liu H."/>
            <person name="Zhao H."/>
            <person name="Xu D."/>
            <person name="Zhang Y."/>
        </authorList>
    </citation>
    <scope>NUCLEOTIDE SEQUENCE [LARGE SCALE GENOMIC DNA]</scope>
    <source>
        <strain evidence="2">cv. Yunnan</strain>
        <tissue evidence="1">Leaves</tissue>
    </source>
</reference>
<dbReference type="Proteomes" id="UP001056120">
    <property type="component" value="Linkage Group LG06"/>
</dbReference>